<dbReference type="GO" id="GO:0015074">
    <property type="term" value="P:DNA integration"/>
    <property type="evidence" value="ECO:0007669"/>
    <property type="project" value="InterPro"/>
</dbReference>
<dbReference type="InterPro" id="IPR001584">
    <property type="entry name" value="Integrase_cat-core"/>
</dbReference>
<sequence length="166" mass="19491">MIIDINSYYNSCHTCKISKPNNQKLFGLLHPLSVPNRLWEGIGIDFVGPFPESKNLFENVYKLYGLPNYIVSNCDSLFTSMFWRRLHELISIKLKLLSTYHPQTNGLTERMNRTITQMLRQCISPKQKDWIHKLLMIKYAINTVRSETIGYVPFFLNYGQMPRNLI</sequence>
<dbReference type="InterPro" id="IPR012337">
    <property type="entry name" value="RNaseH-like_sf"/>
</dbReference>
<dbReference type="KEGG" id="fme:FOMMEDRAFT_99998"/>
<proteinExistence type="predicted"/>
<reference evidence="4" key="1">
    <citation type="journal article" date="2012" name="Science">
        <title>The Paleozoic origin of enzymatic lignin decomposition reconstructed from 31 fungal genomes.</title>
        <authorList>
            <person name="Floudas D."/>
            <person name="Binder M."/>
            <person name="Riley R."/>
            <person name="Barry K."/>
            <person name="Blanchette R.A."/>
            <person name="Henrissat B."/>
            <person name="Martinez A.T."/>
            <person name="Otillar R."/>
            <person name="Spatafora J.W."/>
            <person name="Yadav J.S."/>
            <person name="Aerts A."/>
            <person name="Benoit I."/>
            <person name="Boyd A."/>
            <person name="Carlson A."/>
            <person name="Copeland A."/>
            <person name="Coutinho P.M."/>
            <person name="de Vries R.P."/>
            <person name="Ferreira P."/>
            <person name="Findley K."/>
            <person name="Foster B."/>
            <person name="Gaskell J."/>
            <person name="Glotzer D."/>
            <person name="Gorecki P."/>
            <person name="Heitman J."/>
            <person name="Hesse C."/>
            <person name="Hori C."/>
            <person name="Igarashi K."/>
            <person name="Jurgens J.A."/>
            <person name="Kallen N."/>
            <person name="Kersten P."/>
            <person name="Kohler A."/>
            <person name="Kuees U."/>
            <person name="Kumar T.K.A."/>
            <person name="Kuo A."/>
            <person name="LaButti K."/>
            <person name="Larrondo L.F."/>
            <person name="Lindquist E."/>
            <person name="Ling A."/>
            <person name="Lombard V."/>
            <person name="Lucas S."/>
            <person name="Lundell T."/>
            <person name="Martin R."/>
            <person name="McLaughlin D.J."/>
            <person name="Morgenstern I."/>
            <person name="Morin E."/>
            <person name="Murat C."/>
            <person name="Nagy L.G."/>
            <person name="Nolan M."/>
            <person name="Ohm R.A."/>
            <person name="Patyshakuliyeva A."/>
            <person name="Rokas A."/>
            <person name="Ruiz-Duenas F.J."/>
            <person name="Sabat G."/>
            <person name="Salamov A."/>
            <person name="Samejima M."/>
            <person name="Schmutz J."/>
            <person name="Slot J.C."/>
            <person name="St John F."/>
            <person name="Stenlid J."/>
            <person name="Sun H."/>
            <person name="Sun S."/>
            <person name="Syed K."/>
            <person name="Tsang A."/>
            <person name="Wiebenga A."/>
            <person name="Young D."/>
            <person name="Pisabarro A."/>
            <person name="Eastwood D.C."/>
            <person name="Martin F."/>
            <person name="Cullen D."/>
            <person name="Grigoriev I.V."/>
            <person name="Hibbett D.S."/>
        </authorList>
    </citation>
    <scope>NUCLEOTIDE SEQUENCE [LARGE SCALE GENOMIC DNA]</scope>
    <source>
        <strain evidence="4">MF3/22</strain>
    </source>
</reference>
<dbReference type="SUPFAM" id="SSF53098">
    <property type="entry name" value="Ribonuclease H-like"/>
    <property type="match status" value="1"/>
</dbReference>
<keyword evidence="1" id="KW-0694">RNA-binding</keyword>
<dbReference type="RefSeq" id="XP_007272392.1">
    <property type="nucleotide sequence ID" value="XM_007272330.1"/>
</dbReference>
<dbReference type="GO" id="GO:0003723">
    <property type="term" value="F:RNA binding"/>
    <property type="evidence" value="ECO:0007669"/>
    <property type="project" value="UniProtKB-KW"/>
</dbReference>
<keyword evidence="4" id="KW-1185">Reference proteome</keyword>
<organism evidence="3 4">
    <name type="scientific">Fomitiporia mediterranea (strain MF3/22)</name>
    <name type="common">Grapevine white-rot fungus</name>
    <dbReference type="NCBI Taxonomy" id="694068"/>
    <lineage>
        <taxon>Eukaryota</taxon>
        <taxon>Fungi</taxon>
        <taxon>Dikarya</taxon>
        <taxon>Basidiomycota</taxon>
        <taxon>Agaricomycotina</taxon>
        <taxon>Agaricomycetes</taxon>
        <taxon>Hymenochaetales</taxon>
        <taxon>Hymenochaetaceae</taxon>
        <taxon>Fomitiporia</taxon>
    </lineage>
</organism>
<evidence type="ECO:0000313" key="3">
    <source>
        <dbReference type="EMBL" id="EJC97345.1"/>
    </source>
</evidence>
<dbReference type="PANTHER" id="PTHR37984:SF15">
    <property type="entry name" value="INTEGRASE CATALYTIC DOMAIN-CONTAINING PROTEIN"/>
    <property type="match status" value="1"/>
</dbReference>
<dbReference type="EMBL" id="JH718989">
    <property type="protein sequence ID" value="EJC97345.1"/>
    <property type="molecule type" value="Genomic_DNA"/>
</dbReference>
<dbReference type="AlphaFoldDB" id="R7SG09"/>
<evidence type="ECO:0000259" key="2">
    <source>
        <dbReference type="PROSITE" id="PS50994"/>
    </source>
</evidence>
<dbReference type="InterPro" id="IPR050951">
    <property type="entry name" value="Retrovirus_Pol_polyprotein"/>
</dbReference>
<dbReference type="GeneID" id="18681046"/>
<dbReference type="InterPro" id="IPR036397">
    <property type="entry name" value="RNaseH_sf"/>
</dbReference>
<dbReference type="OMA" id="AQIFMDQ"/>
<dbReference type="PANTHER" id="PTHR37984">
    <property type="entry name" value="PROTEIN CBG26694"/>
    <property type="match status" value="1"/>
</dbReference>
<evidence type="ECO:0000313" key="4">
    <source>
        <dbReference type="Proteomes" id="UP000053630"/>
    </source>
</evidence>
<dbReference type="PROSITE" id="PS50994">
    <property type="entry name" value="INTEGRASE"/>
    <property type="match status" value="1"/>
</dbReference>
<gene>
    <name evidence="3" type="ORF">FOMMEDRAFT_99998</name>
</gene>
<dbReference type="OrthoDB" id="3227343at2759"/>
<dbReference type="eggNOG" id="KOG0017">
    <property type="taxonomic scope" value="Eukaryota"/>
</dbReference>
<name>R7SG09_FOMME</name>
<dbReference type="GO" id="GO:0005634">
    <property type="term" value="C:nucleus"/>
    <property type="evidence" value="ECO:0007669"/>
    <property type="project" value="UniProtKB-ARBA"/>
</dbReference>
<feature type="domain" description="Integrase catalytic" evidence="2">
    <location>
        <begin position="54"/>
        <end position="161"/>
    </location>
</feature>
<evidence type="ECO:0000256" key="1">
    <source>
        <dbReference type="ARBA" id="ARBA00022884"/>
    </source>
</evidence>
<dbReference type="Gene3D" id="3.30.420.10">
    <property type="entry name" value="Ribonuclease H-like superfamily/Ribonuclease H"/>
    <property type="match status" value="1"/>
</dbReference>
<dbReference type="Proteomes" id="UP000053630">
    <property type="component" value="Unassembled WGS sequence"/>
</dbReference>
<accession>R7SG09</accession>
<protein>
    <submittedName>
        <fullName evidence="3">Ribonuclease H-like protein</fullName>
    </submittedName>
</protein>